<organism evidence="2 3">
    <name type="scientific">Anaerosolibacter carboniphilus</name>
    <dbReference type="NCBI Taxonomy" id="1417629"/>
    <lineage>
        <taxon>Bacteria</taxon>
        <taxon>Bacillati</taxon>
        <taxon>Bacillota</taxon>
        <taxon>Clostridia</taxon>
        <taxon>Peptostreptococcales</taxon>
        <taxon>Thermotaleaceae</taxon>
        <taxon>Anaerosolibacter</taxon>
    </lineage>
</organism>
<evidence type="ECO:0000313" key="2">
    <source>
        <dbReference type="EMBL" id="MBB6216461.1"/>
    </source>
</evidence>
<accession>A0A841KST5</accession>
<gene>
    <name evidence="2" type="ORF">HNQ80_002563</name>
</gene>
<dbReference type="EMBL" id="JACHEN010000015">
    <property type="protein sequence ID" value="MBB6216461.1"/>
    <property type="molecule type" value="Genomic_DNA"/>
</dbReference>
<comment type="caution">
    <text evidence="2">The sequence shown here is derived from an EMBL/GenBank/DDBJ whole genome shotgun (WGS) entry which is preliminary data.</text>
</comment>
<evidence type="ECO:0000313" key="3">
    <source>
        <dbReference type="Proteomes" id="UP000579281"/>
    </source>
</evidence>
<proteinExistence type="predicted"/>
<dbReference type="AlphaFoldDB" id="A0A841KST5"/>
<feature type="region of interest" description="Disordered" evidence="1">
    <location>
        <begin position="54"/>
        <end position="73"/>
    </location>
</feature>
<dbReference type="Proteomes" id="UP000579281">
    <property type="component" value="Unassembled WGS sequence"/>
</dbReference>
<evidence type="ECO:0000256" key="1">
    <source>
        <dbReference type="SAM" id="MobiDB-lite"/>
    </source>
</evidence>
<reference evidence="2 3" key="1">
    <citation type="submission" date="2020-08" db="EMBL/GenBank/DDBJ databases">
        <title>Genomic Encyclopedia of Type Strains, Phase IV (KMG-IV): sequencing the most valuable type-strain genomes for metagenomic binning, comparative biology and taxonomic classification.</title>
        <authorList>
            <person name="Goeker M."/>
        </authorList>
    </citation>
    <scope>NUCLEOTIDE SEQUENCE [LARGE SCALE GENOMIC DNA]</scope>
    <source>
        <strain evidence="2 3">DSM 103526</strain>
    </source>
</reference>
<dbReference type="RefSeq" id="WP_184310998.1">
    <property type="nucleotide sequence ID" value="NZ_JACHEN010000015.1"/>
</dbReference>
<name>A0A841KST5_9FIRM</name>
<protein>
    <submittedName>
        <fullName evidence="2">Uncharacterized protein</fullName>
    </submittedName>
</protein>
<keyword evidence="3" id="KW-1185">Reference proteome</keyword>
<sequence>MSMSGCRFKKTCDAHKDSFKNFPEHFVKLIENHYCNGNETKCARYIVGKQLGRDKIPPTLKPNDTQKAKKLIK</sequence>